<accession>A0A1E1VYV0</accession>
<reference evidence="3" key="1">
    <citation type="submission" date="2015-09" db="EMBL/GenBank/DDBJ databases">
        <title>De novo assembly of Pectinophora gossypiella (Pink Bollworm) gut transcriptome.</title>
        <authorList>
            <person name="Tassone E.E."/>
        </authorList>
    </citation>
    <scope>NUCLEOTIDE SEQUENCE</scope>
</reference>
<evidence type="ECO:0000256" key="2">
    <source>
        <dbReference type="SAM" id="SignalP"/>
    </source>
</evidence>
<sequence length="269" mass="29570">MELTIVFVSLLSCFAVAMNSTDKDIILANDDERIANLSDPNKDMYVIHAMVYQVGIITNKTDDGVNNTNLIGNQEAVTFYHNNGSGIDLSIIPAPLLTNVTAQRMVGVAPTVVHANSTATLPWLDLEKLASAQNPPLNTQDPVKSTRQARSISIDSDAPENNPKTIPNSDYFDESRPEWETLYERSTENDELYRKDGSHNNKSLNKPYKNNVEQAVKIVSGTTVVPKEASVQSISIPPLLTLNNNFSEIPVPIPNTSVVHYAKVSTLIH</sequence>
<evidence type="ECO:0000313" key="3">
    <source>
        <dbReference type="EMBL" id="JAT79907.1"/>
    </source>
</evidence>
<protein>
    <submittedName>
        <fullName evidence="3">Uncharacterized protein</fullName>
    </submittedName>
</protein>
<feature type="region of interest" description="Disordered" evidence="1">
    <location>
        <begin position="133"/>
        <end position="176"/>
    </location>
</feature>
<proteinExistence type="predicted"/>
<evidence type="ECO:0000256" key="1">
    <source>
        <dbReference type="SAM" id="MobiDB-lite"/>
    </source>
</evidence>
<organism evidence="3">
    <name type="scientific">Pectinophora gossypiella</name>
    <name type="common">Cotton pink bollworm</name>
    <name type="synonym">Depressaria gossypiella</name>
    <dbReference type="NCBI Taxonomy" id="13191"/>
    <lineage>
        <taxon>Eukaryota</taxon>
        <taxon>Metazoa</taxon>
        <taxon>Ecdysozoa</taxon>
        <taxon>Arthropoda</taxon>
        <taxon>Hexapoda</taxon>
        <taxon>Insecta</taxon>
        <taxon>Pterygota</taxon>
        <taxon>Neoptera</taxon>
        <taxon>Endopterygota</taxon>
        <taxon>Lepidoptera</taxon>
        <taxon>Glossata</taxon>
        <taxon>Ditrysia</taxon>
        <taxon>Gelechioidea</taxon>
        <taxon>Gelechiidae</taxon>
        <taxon>Apatetrinae</taxon>
        <taxon>Pectinophora</taxon>
    </lineage>
</organism>
<dbReference type="OrthoDB" id="7356781at2759"/>
<keyword evidence="2" id="KW-0732">Signal</keyword>
<feature type="compositionally biased region" description="Polar residues" evidence="1">
    <location>
        <begin position="133"/>
        <end position="154"/>
    </location>
</feature>
<feature type="signal peptide" evidence="2">
    <location>
        <begin position="1"/>
        <end position="17"/>
    </location>
</feature>
<feature type="chain" id="PRO_5009115042" evidence="2">
    <location>
        <begin position="18"/>
        <end position="269"/>
    </location>
</feature>
<name>A0A1E1VYV0_PECGO</name>
<dbReference type="AlphaFoldDB" id="A0A1E1VYV0"/>
<dbReference type="EMBL" id="GDQN01011147">
    <property type="protein sequence ID" value="JAT79907.1"/>
    <property type="molecule type" value="Transcribed_RNA"/>
</dbReference>
<gene>
    <name evidence="3" type="ORF">g.1966</name>
</gene>